<gene>
    <name evidence="2" type="ORF">Tci_023810</name>
</gene>
<feature type="region of interest" description="Disordered" evidence="1">
    <location>
        <begin position="218"/>
        <end position="251"/>
    </location>
</feature>
<dbReference type="AlphaFoldDB" id="A0A6L2KTB8"/>
<feature type="compositionally biased region" description="Basic and acidic residues" evidence="1">
    <location>
        <begin position="314"/>
        <end position="330"/>
    </location>
</feature>
<evidence type="ECO:0000313" key="2">
    <source>
        <dbReference type="EMBL" id="GEU51832.1"/>
    </source>
</evidence>
<evidence type="ECO:0008006" key="3">
    <source>
        <dbReference type="Google" id="ProtNLM"/>
    </source>
</evidence>
<feature type="region of interest" description="Disordered" evidence="1">
    <location>
        <begin position="314"/>
        <end position="359"/>
    </location>
</feature>
<comment type="caution">
    <text evidence="2">The sequence shown here is derived from an EMBL/GenBank/DDBJ whole genome shotgun (WGS) entry which is preliminary data.</text>
</comment>
<accession>A0A6L2KTB8</accession>
<organism evidence="2">
    <name type="scientific">Tanacetum cinerariifolium</name>
    <name type="common">Dalmatian daisy</name>
    <name type="synonym">Chrysanthemum cinerariifolium</name>
    <dbReference type="NCBI Taxonomy" id="118510"/>
    <lineage>
        <taxon>Eukaryota</taxon>
        <taxon>Viridiplantae</taxon>
        <taxon>Streptophyta</taxon>
        <taxon>Embryophyta</taxon>
        <taxon>Tracheophyta</taxon>
        <taxon>Spermatophyta</taxon>
        <taxon>Magnoliopsida</taxon>
        <taxon>eudicotyledons</taxon>
        <taxon>Gunneridae</taxon>
        <taxon>Pentapetalae</taxon>
        <taxon>asterids</taxon>
        <taxon>campanulids</taxon>
        <taxon>Asterales</taxon>
        <taxon>Asteraceae</taxon>
        <taxon>Asteroideae</taxon>
        <taxon>Anthemideae</taxon>
        <taxon>Anthemidinae</taxon>
        <taxon>Tanacetum</taxon>
    </lineage>
</organism>
<evidence type="ECO:0000256" key="1">
    <source>
        <dbReference type="SAM" id="MobiDB-lite"/>
    </source>
</evidence>
<name>A0A6L2KTB8_TANCI</name>
<reference evidence="2" key="1">
    <citation type="journal article" date="2019" name="Sci. Rep.">
        <title>Draft genome of Tanacetum cinerariifolium, the natural source of mosquito coil.</title>
        <authorList>
            <person name="Yamashiro T."/>
            <person name="Shiraishi A."/>
            <person name="Satake H."/>
            <person name="Nakayama K."/>
        </authorList>
    </citation>
    <scope>NUCLEOTIDE SEQUENCE</scope>
</reference>
<sequence>MSSLTVTYTSVYSDSEPWRFQWPLSGDALPTALSPGYVAISNLEEDHEDDPTEDTKAFETDESAPTPTRSPRLRMARRSVRPQTPMAASVEPLIAEYAATPIPLSSPPSPLTPLSSPLPRIPSPPLTLPLPPTYTSLTYAKRACFITPTRRYEVGESSSAAATRQTRHTLAIGEHEVADACWACAHSESRSQAMEAQIRALHRDVDVLQRELVCTAKTGPQDGPVDAEMKANKTSRNGNDSHDSGTGSSRTERAAFECTYSDVLKCKSFNFKGNEGVVSLTQWFEKMESVFHISNCISAMKNIKEDDDRKIFPKRRDQEARVERAAEKQQAKKKRKSGDTSSVRGSTGGSTVGSQSESISEVLSQDYRRKCEAAEKAYEAKREKELGMLQCRELEFLMIDPSSLPPAKRAIIEMKHAKIMRKYPNVSPYIYDC</sequence>
<feature type="compositionally biased region" description="Polar residues" evidence="1">
    <location>
        <begin position="232"/>
        <end position="249"/>
    </location>
</feature>
<dbReference type="EMBL" id="BKCJ010002926">
    <property type="protein sequence ID" value="GEU51832.1"/>
    <property type="molecule type" value="Genomic_DNA"/>
</dbReference>
<feature type="region of interest" description="Disordered" evidence="1">
    <location>
        <begin position="46"/>
        <end position="71"/>
    </location>
</feature>
<proteinExistence type="predicted"/>
<protein>
    <recommendedName>
        <fullName evidence="3">Reverse transcriptase domain-containing protein</fullName>
    </recommendedName>
</protein>